<keyword evidence="3" id="KW-1185">Reference proteome</keyword>
<dbReference type="EMBL" id="JBBPBM010000060">
    <property type="protein sequence ID" value="KAK8516160.1"/>
    <property type="molecule type" value="Genomic_DNA"/>
</dbReference>
<protein>
    <submittedName>
        <fullName evidence="2">Uncharacterized protein</fullName>
    </submittedName>
</protein>
<evidence type="ECO:0000313" key="2">
    <source>
        <dbReference type="EMBL" id="KAK8516160.1"/>
    </source>
</evidence>
<organism evidence="2 3">
    <name type="scientific">Hibiscus sabdariffa</name>
    <name type="common">roselle</name>
    <dbReference type="NCBI Taxonomy" id="183260"/>
    <lineage>
        <taxon>Eukaryota</taxon>
        <taxon>Viridiplantae</taxon>
        <taxon>Streptophyta</taxon>
        <taxon>Embryophyta</taxon>
        <taxon>Tracheophyta</taxon>
        <taxon>Spermatophyta</taxon>
        <taxon>Magnoliopsida</taxon>
        <taxon>eudicotyledons</taxon>
        <taxon>Gunneridae</taxon>
        <taxon>Pentapetalae</taxon>
        <taxon>rosids</taxon>
        <taxon>malvids</taxon>
        <taxon>Malvales</taxon>
        <taxon>Malvaceae</taxon>
        <taxon>Malvoideae</taxon>
        <taxon>Hibiscus</taxon>
    </lineage>
</organism>
<comment type="caution">
    <text evidence="2">The sequence shown here is derived from an EMBL/GenBank/DDBJ whole genome shotgun (WGS) entry which is preliminary data.</text>
</comment>
<gene>
    <name evidence="2" type="ORF">V6N12_013567</name>
</gene>
<sequence length="132" mass="14348">MAFPIFNFPCSVIETATMSFLFSDRETTPPVSGELFLAGATRPKRAVSSRLPASGARSGVAEPGHLEVARWTPPEPNEFRRCRRHLSQGARSGAAEPGHLEVARWTPPEMPGRSSPLAGDEVDPTHRSWQAA</sequence>
<feature type="region of interest" description="Disordered" evidence="1">
    <location>
        <begin position="86"/>
        <end position="132"/>
    </location>
</feature>
<dbReference type="Proteomes" id="UP001472677">
    <property type="component" value="Unassembled WGS sequence"/>
</dbReference>
<evidence type="ECO:0000256" key="1">
    <source>
        <dbReference type="SAM" id="MobiDB-lite"/>
    </source>
</evidence>
<evidence type="ECO:0000313" key="3">
    <source>
        <dbReference type="Proteomes" id="UP001472677"/>
    </source>
</evidence>
<reference evidence="2 3" key="1">
    <citation type="journal article" date="2024" name="G3 (Bethesda)">
        <title>Genome assembly of Hibiscus sabdariffa L. provides insights into metabolisms of medicinal natural products.</title>
        <authorList>
            <person name="Kim T."/>
        </authorList>
    </citation>
    <scope>NUCLEOTIDE SEQUENCE [LARGE SCALE GENOMIC DNA]</scope>
    <source>
        <strain evidence="2">TK-2024</strain>
        <tissue evidence="2">Old leaves</tissue>
    </source>
</reference>
<name>A0ABR2C9R6_9ROSI</name>
<accession>A0ABR2C9R6</accession>
<feature type="region of interest" description="Disordered" evidence="1">
    <location>
        <begin position="46"/>
        <end position="72"/>
    </location>
</feature>
<proteinExistence type="predicted"/>